<accession>A0A1A9ZM62</accession>
<protein>
    <submittedName>
        <fullName evidence="1">Uncharacterized protein</fullName>
    </submittedName>
</protein>
<dbReference type="VEuPathDB" id="VectorBase:GPAI018940"/>
<dbReference type="AlphaFoldDB" id="A0A1A9ZM62"/>
<evidence type="ECO:0000313" key="2">
    <source>
        <dbReference type="Proteomes" id="UP000092445"/>
    </source>
</evidence>
<sequence>MPNRLFSGLLDPELWGGDGQSMYDTSGPSTSGEATSIRQIEHLNAESTVLKASQGQEKGEEFNIRLFFQQEKYKLYGKGTYGKQYSGEVGIKNKIGRRDYC</sequence>
<organism evidence="1 2">
    <name type="scientific">Glossina pallidipes</name>
    <name type="common">Tsetse fly</name>
    <dbReference type="NCBI Taxonomy" id="7398"/>
    <lineage>
        <taxon>Eukaryota</taxon>
        <taxon>Metazoa</taxon>
        <taxon>Ecdysozoa</taxon>
        <taxon>Arthropoda</taxon>
        <taxon>Hexapoda</taxon>
        <taxon>Insecta</taxon>
        <taxon>Pterygota</taxon>
        <taxon>Neoptera</taxon>
        <taxon>Endopterygota</taxon>
        <taxon>Diptera</taxon>
        <taxon>Brachycera</taxon>
        <taxon>Muscomorpha</taxon>
        <taxon>Hippoboscoidea</taxon>
        <taxon>Glossinidae</taxon>
        <taxon>Glossina</taxon>
    </lineage>
</organism>
<reference evidence="2" key="1">
    <citation type="submission" date="2014-03" db="EMBL/GenBank/DDBJ databases">
        <authorList>
            <person name="Aksoy S."/>
            <person name="Warren W."/>
            <person name="Wilson R.K."/>
        </authorList>
    </citation>
    <scope>NUCLEOTIDE SEQUENCE [LARGE SCALE GENOMIC DNA]</scope>
    <source>
        <strain evidence="2">IAEA</strain>
    </source>
</reference>
<reference evidence="1" key="2">
    <citation type="submission" date="2020-05" db="UniProtKB">
        <authorList>
            <consortium name="EnsemblMetazoa"/>
        </authorList>
    </citation>
    <scope>IDENTIFICATION</scope>
    <source>
        <strain evidence="1">IAEA</strain>
    </source>
</reference>
<dbReference type="EnsemblMetazoa" id="GPAI018940-RA">
    <property type="protein sequence ID" value="GPAI018940-PA"/>
    <property type="gene ID" value="GPAI018940"/>
</dbReference>
<name>A0A1A9ZM62_GLOPL</name>
<dbReference type="Proteomes" id="UP000092445">
    <property type="component" value="Unassembled WGS sequence"/>
</dbReference>
<keyword evidence="2" id="KW-1185">Reference proteome</keyword>
<evidence type="ECO:0000313" key="1">
    <source>
        <dbReference type="EnsemblMetazoa" id="GPAI018940-PA"/>
    </source>
</evidence>
<proteinExistence type="predicted"/>